<name>A0AAV9KSH6_9SOLN</name>
<keyword evidence="2" id="KW-1185">Reference proteome</keyword>
<evidence type="ECO:0000313" key="1">
    <source>
        <dbReference type="EMBL" id="KAK4716395.1"/>
    </source>
</evidence>
<dbReference type="AlphaFoldDB" id="A0AAV9KSH6"/>
<comment type="caution">
    <text evidence="1">The sequence shown here is derived from an EMBL/GenBank/DDBJ whole genome shotgun (WGS) entry which is preliminary data.</text>
</comment>
<dbReference type="PANTHER" id="PTHR23155:SF1228">
    <property type="entry name" value="NB-ARC DOMAIN CONTAINING PROTEIN, EXPRESSED"/>
    <property type="match status" value="1"/>
</dbReference>
<protein>
    <recommendedName>
        <fullName evidence="3">Maturase K</fullName>
    </recommendedName>
</protein>
<sequence>MDVYLDNLISSSLVILFTKIGYYSTFQLHDLVHDFCLIKAREENLQSFYQMTSIAPSSSSDIFPRQMIVNYDKEHFGLNFVLIVSEKQRHYGKHLYPLTISGDKLDDNLSDRYHLIHLRLLRVLILESSFIMVKDYLLNEICMLVHLRYLNFVTEVKALPSSFF</sequence>
<reference evidence="1 2" key="1">
    <citation type="submission" date="2023-10" db="EMBL/GenBank/DDBJ databases">
        <title>Genome-Wide Identification Analysis in wild type Solanum Pinnatisectum Reveals Some Genes Defensing Phytophthora Infestans.</title>
        <authorList>
            <person name="Sun C."/>
        </authorList>
    </citation>
    <scope>NUCLEOTIDE SEQUENCE [LARGE SCALE GENOMIC DNA]</scope>
    <source>
        <strain evidence="1">LQN</strain>
        <tissue evidence="1">Leaf</tissue>
    </source>
</reference>
<dbReference type="PANTHER" id="PTHR23155">
    <property type="entry name" value="DISEASE RESISTANCE PROTEIN RP"/>
    <property type="match status" value="1"/>
</dbReference>
<gene>
    <name evidence="1" type="ORF">R3W88_014733</name>
</gene>
<dbReference type="GO" id="GO:0098542">
    <property type="term" value="P:defense response to other organism"/>
    <property type="evidence" value="ECO:0007669"/>
    <property type="project" value="TreeGrafter"/>
</dbReference>
<dbReference type="EMBL" id="JAWPEI010000009">
    <property type="protein sequence ID" value="KAK4716395.1"/>
    <property type="molecule type" value="Genomic_DNA"/>
</dbReference>
<dbReference type="InterPro" id="IPR044974">
    <property type="entry name" value="Disease_R_plants"/>
</dbReference>
<dbReference type="GO" id="GO:0005524">
    <property type="term" value="F:ATP binding"/>
    <property type="evidence" value="ECO:0007669"/>
    <property type="project" value="UniProtKB-KW"/>
</dbReference>
<organism evidence="1 2">
    <name type="scientific">Solanum pinnatisectum</name>
    <name type="common">tansyleaf nightshade</name>
    <dbReference type="NCBI Taxonomy" id="50273"/>
    <lineage>
        <taxon>Eukaryota</taxon>
        <taxon>Viridiplantae</taxon>
        <taxon>Streptophyta</taxon>
        <taxon>Embryophyta</taxon>
        <taxon>Tracheophyta</taxon>
        <taxon>Spermatophyta</taxon>
        <taxon>Magnoliopsida</taxon>
        <taxon>eudicotyledons</taxon>
        <taxon>Gunneridae</taxon>
        <taxon>Pentapetalae</taxon>
        <taxon>asterids</taxon>
        <taxon>lamiids</taxon>
        <taxon>Solanales</taxon>
        <taxon>Solanaceae</taxon>
        <taxon>Solanoideae</taxon>
        <taxon>Solaneae</taxon>
        <taxon>Solanum</taxon>
    </lineage>
</organism>
<dbReference type="Proteomes" id="UP001311915">
    <property type="component" value="Unassembled WGS sequence"/>
</dbReference>
<evidence type="ECO:0008006" key="3">
    <source>
        <dbReference type="Google" id="ProtNLM"/>
    </source>
</evidence>
<evidence type="ECO:0000313" key="2">
    <source>
        <dbReference type="Proteomes" id="UP001311915"/>
    </source>
</evidence>
<proteinExistence type="predicted"/>
<accession>A0AAV9KSH6</accession>